<dbReference type="InterPro" id="IPR053148">
    <property type="entry name" value="PD-DEXK-like_domain"/>
</dbReference>
<protein>
    <recommendedName>
        <fullName evidence="2">YhcG N-terminal domain-containing protein</fullName>
    </recommendedName>
</protein>
<organism evidence="3 4">
    <name type="scientific">Ideonella azotifigens</name>
    <dbReference type="NCBI Taxonomy" id="513160"/>
    <lineage>
        <taxon>Bacteria</taxon>
        <taxon>Pseudomonadati</taxon>
        <taxon>Pseudomonadota</taxon>
        <taxon>Betaproteobacteria</taxon>
        <taxon>Burkholderiales</taxon>
        <taxon>Sphaerotilaceae</taxon>
        <taxon>Ideonella</taxon>
    </lineage>
</organism>
<dbReference type="Proteomes" id="UP001500279">
    <property type="component" value="Unassembled WGS sequence"/>
</dbReference>
<reference evidence="3 4" key="1">
    <citation type="journal article" date="2019" name="Int. J. Syst. Evol. Microbiol.">
        <title>The Global Catalogue of Microorganisms (GCM) 10K type strain sequencing project: providing services to taxonomists for standard genome sequencing and annotation.</title>
        <authorList>
            <consortium name="The Broad Institute Genomics Platform"/>
            <consortium name="The Broad Institute Genome Sequencing Center for Infectious Disease"/>
            <person name="Wu L."/>
            <person name="Ma J."/>
        </authorList>
    </citation>
    <scope>NUCLEOTIDE SEQUENCE [LARGE SCALE GENOMIC DNA]</scope>
    <source>
        <strain evidence="3 4">JCM 15503</strain>
    </source>
</reference>
<feature type="compositionally biased region" description="Polar residues" evidence="1">
    <location>
        <begin position="132"/>
        <end position="150"/>
    </location>
</feature>
<accession>A0ABN1JK54</accession>
<sequence>MKPKAAAPSPAALVPEGIDEAALMGDLRALVRSARERIAAAAYATQTLLCWHIGKRLAREHLQGGRAAYGKQILVTVSRELTADHGRGFSYAELARMIQFAEAFPSEAIVVTLSQQLSWSHSAARRCAATPKASSREPTNSMRILTNSRR</sequence>
<evidence type="ECO:0000313" key="4">
    <source>
        <dbReference type="Proteomes" id="UP001500279"/>
    </source>
</evidence>
<evidence type="ECO:0000256" key="1">
    <source>
        <dbReference type="SAM" id="MobiDB-lite"/>
    </source>
</evidence>
<keyword evidence="4" id="KW-1185">Reference proteome</keyword>
<dbReference type="Pfam" id="PF17761">
    <property type="entry name" value="DUF1016_N"/>
    <property type="match status" value="1"/>
</dbReference>
<evidence type="ECO:0000259" key="2">
    <source>
        <dbReference type="Pfam" id="PF17761"/>
    </source>
</evidence>
<evidence type="ECO:0000313" key="3">
    <source>
        <dbReference type="EMBL" id="GAA0741450.1"/>
    </source>
</evidence>
<dbReference type="InterPro" id="IPR041527">
    <property type="entry name" value="YhcG_N"/>
</dbReference>
<feature type="domain" description="YhcG N-terminal" evidence="2">
    <location>
        <begin position="27"/>
        <end position="123"/>
    </location>
</feature>
<dbReference type="EMBL" id="BAAAEW010000003">
    <property type="protein sequence ID" value="GAA0741450.1"/>
    <property type="molecule type" value="Genomic_DNA"/>
</dbReference>
<comment type="caution">
    <text evidence="3">The sequence shown here is derived from an EMBL/GenBank/DDBJ whole genome shotgun (WGS) entry which is preliminary data.</text>
</comment>
<proteinExistence type="predicted"/>
<dbReference type="PANTHER" id="PTHR30547:SF5">
    <property type="entry name" value="NUCLEASE YHCG-RELATED"/>
    <property type="match status" value="1"/>
</dbReference>
<dbReference type="RefSeq" id="WP_141289899.1">
    <property type="nucleotide sequence ID" value="NZ_BAAAEW010000003.1"/>
</dbReference>
<dbReference type="PANTHER" id="PTHR30547">
    <property type="entry name" value="UNCHARACTERIZED PROTEIN YHCG-RELATED"/>
    <property type="match status" value="1"/>
</dbReference>
<name>A0ABN1JK54_9BURK</name>
<gene>
    <name evidence="3" type="ORF">GCM10009107_04020</name>
</gene>
<feature type="region of interest" description="Disordered" evidence="1">
    <location>
        <begin position="128"/>
        <end position="150"/>
    </location>
</feature>